<proteinExistence type="predicted"/>
<dbReference type="Proteomes" id="UP000186469">
    <property type="component" value="Unassembled WGS sequence"/>
</dbReference>
<dbReference type="AlphaFoldDB" id="A0A1M7T5M0"/>
<dbReference type="OrthoDB" id="9813321at2"/>
<dbReference type="NCBIfam" id="TIGR02605">
    <property type="entry name" value="CxxC_CxxC_SSSS"/>
    <property type="match status" value="1"/>
</dbReference>
<feature type="domain" description="Putative regulatory protein FmdB zinc ribbon" evidence="2">
    <location>
        <begin position="1"/>
        <end position="40"/>
    </location>
</feature>
<evidence type="ECO:0000256" key="1">
    <source>
        <dbReference type="SAM" id="MobiDB-lite"/>
    </source>
</evidence>
<dbReference type="STRING" id="1121455.SAMN02745728_01568"/>
<evidence type="ECO:0000259" key="2">
    <source>
        <dbReference type="SMART" id="SM00834"/>
    </source>
</evidence>
<name>A0A1M7T5M0_9BACT</name>
<protein>
    <submittedName>
        <fullName evidence="3">Putative regulatory protein, FmdB family</fullName>
    </submittedName>
</protein>
<evidence type="ECO:0000313" key="3">
    <source>
        <dbReference type="EMBL" id="SHN66031.1"/>
    </source>
</evidence>
<dbReference type="SMART" id="SM00834">
    <property type="entry name" value="CxxC_CXXC_SSSS"/>
    <property type="match status" value="1"/>
</dbReference>
<keyword evidence="4" id="KW-1185">Reference proteome</keyword>
<feature type="region of interest" description="Disordered" evidence="1">
    <location>
        <begin position="59"/>
        <end position="78"/>
    </location>
</feature>
<evidence type="ECO:0000313" key="4">
    <source>
        <dbReference type="Proteomes" id="UP000186469"/>
    </source>
</evidence>
<dbReference type="RefSeq" id="WP_072697261.1">
    <property type="nucleotide sequence ID" value="NZ_FRDI01000007.1"/>
</dbReference>
<gene>
    <name evidence="3" type="ORF">SAMN02745728_01568</name>
</gene>
<dbReference type="EMBL" id="FRDI01000007">
    <property type="protein sequence ID" value="SHN66031.1"/>
    <property type="molecule type" value="Genomic_DNA"/>
</dbReference>
<organism evidence="3 4">
    <name type="scientific">Desulfovibrio litoralis DSM 11393</name>
    <dbReference type="NCBI Taxonomy" id="1121455"/>
    <lineage>
        <taxon>Bacteria</taxon>
        <taxon>Pseudomonadati</taxon>
        <taxon>Thermodesulfobacteriota</taxon>
        <taxon>Desulfovibrionia</taxon>
        <taxon>Desulfovibrionales</taxon>
        <taxon>Desulfovibrionaceae</taxon>
        <taxon>Desulfovibrio</taxon>
    </lineage>
</organism>
<accession>A0A1M7T5M0</accession>
<dbReference type="InterPro" id="IPR013429">
    <property type="entry name" value="Regulatory_FmdB_Zinc_ribbon"/>
</dbReference>
<sequence>MPIFEFRCEKCGNEFEELVFGNDLPPCPKCKHNVCQKLISMAQFNVPGPSRAGQTVTFPSSGGGSKCGGCSGGDCSSC</sequence>
<feature type="compositionally biased region" description="Gly residues" evidence="1">
    <location>
        <begin position="61"/>
        <end position="72"/>
    </location>
</feature>
<dbReference type="Pfam" id="PF09723">
    <property type="entry name" value="Zn_ribbon_8"/>
    <property type="match status" value="1"/>
</dbReference>
<reference evidence="3 4" key="1">
    <citation type="submission" date="2016-12" db="EMBL/GenBank/DDBJ databases">
        <authorList>
            <person name="Song W.-J."/>
            <person name="Kurnit D.M."/>
        </authorList>
    </citation>
    <scope>NUCLEOTIDE SEQUENCE [LARGE SCALE GENOMIC DNA]</scope>
    <source>
        <strain evidence="3 4">DSM 11393</strain>
    </source>
</reference>